<comment type="caution">
    <text evidence="1">The sequence shown here is derived from an EMBL/GenBank/DDBJ whole genome shotgun (WGS) entry which is preliminary data.</text>
</comment>
<dbReference type="Proteomes" id="UP000273083">
    <property type="component" value="Unassembled WGS sequence"/>
</dbReference>
<proteinExistence type="predicted"/>
<gene>
    <name evidence="1" type="ORF">EDD66_10599</name>
</gene>
<dbReference type="OrthoDB" id="1820637at2"/>
<reference evidence="1 2" key="1">
    <citation type="submission" date="2018-11" db="EMBL/GenBank/DDBJ databases">
        <title>Genomic Encyclopedia of Type Strains, Phase IV (KMG-IV): sequencing the most valuable type-strain genomes for metagenomic binning, comparative biology and taxonomic classification.</title>
        <authorList>
            <person name="Goeker M."/>
        </authorList>
    </citation>
    <scope>NUCLEOTIDE SEQUENCE [LARGE SCALE GENOMIC DNA]</scope>
    <source>
        <strain evidence="1 2">DSM 26537</strain>
    </source>
</reference>
<dbReference type="RefSeq" id="WP_123609343.1">
    <property type="nucleotide sequence ID" value="NZ_RJVG01000005.1"/>
</dbReference>
<dbReference type="AlphaFoldDB" id="A0A3N1XPR5"/>
<keyword evidence="2" id="KW-1185">Reference proteome</keyword>
<organism evidence="1 2">
    <name type="scientific">Mobilisporobacter senegalensis</name>
    <dbReference type="NCBI Taxonomy" id="1329262"/>
    <lineage>
        <taxon>Bacteria</taxon>
        <taxon>Bacillati</taxon>
        <taxon>Bacillota</taxon>
        <taxon>Clostridia</taxon>
        <taxon>Lachnospirales</taxon>
        <taxon>Lachnospiraceae</taxon>
        <taxon>Mobilisporobacter</taxon>
    </lineage>
</organism>
<name>A0A3N1XPR5_9FIRM</name>
<dbReference type="EMBL" id="RJVG01000005">
    <property type="protein sequence ID" value="ROR28161.1"/>
    <property type="molecule type" value="Genomic_DNA"/>
</dbReference>
<evidence type="ECO:0000313" key="1">
    <source>
        <dbReference type="EMBL" id="ROR28161.1"/>
    </source>
</evidence>
<dbReference type="InterPro" id="IPR024539">
    <property type="entry name" value="DUF3877"/>
</dbReference>
<sequence length="187" mass="22457">MEDKKIQGFLHLERNLEAMIYEGIVKIGYVKGEKQSIYYDYDLLVYLLNIEQEQENIKMDIMPRLREFQTFVLKNWGKIGIEIENHRYKFNLPGGTIDHIYEKNKDNLFLSDLIGALSVKDCTLDNIMSVFYKYSQDIVCEESKNPEFNYVIYFKDTNIDEFKYCFTFGEMGKYYHRLTPFDYERLD</sequence>
<evidence type="ECO:0000313" key="2">
    <source>
        <dbReference type="Proteomes" id="UP000273083"/>
    </source>
</evidence>
<dbReference type="Pfam" id="PF12993">
    <property type="entry name" value="DUF3877"/>
    <property type="match status" value="1"/>
</dbReference>
<protein>
    <submittedName>
        <fullName evidence="1">Uncharacterized protein DUF3877</fullName>
    </submittedName>
</protein>
<accession>A0A3N1XPR5</accession>